<evidence type="ECO:0000313" key="1">
    <source>
        <dbReference type="EMBL" id="OTI56292.1"/>
    </source>
</evidence>
<dbReference type="Proteomes" id="UP000194857">
    <property type="component" value="Unassembled WGS sequence"/>
</dbReference>
<dbReference type="Pfam" id="PF10765">
    <property type="entry name" value="Phage_P22_NinX"/>
    <property type="match status" value="1"/>
</dbReference>
<dbReference type="AlphaFoldDB" id="A0A241XIB9"/>
<dbReference type="InterPro" id="IPR019701">
    <property type="entry name" value="Phage_P22_NinX"/>
</dbReference>
<dbReference type="RefSeq" id="WP_023464671.1">
    <property type="nucleotide sequence ID" value="NZ_CAADLW010000265.1"/>
</dbReference>
<comment type="caution">
    <text evidence="1">The sequence shown here is derived from an EMBL/GenBank/DDBJ whole genome shotgun (WGS) entry which is preliminary data.</text>
</comment>
<gene>
    <name evidence="1" type="ORF">CAZ10_29675</name>
</gene>
<reference evidence="1 2" key="1">
    <citation type="submission" date="2017-05" db="EMBL/GenBank/DDBJ databases">
        <authorList>
            <person name="Song R."/>
            <person name="Chenine A.L."/>
            <person name="Ruprecht R.M."/>
        </authorList>
    </citation>
    <scope>NUCLEOTIDE SEQUENCE [LARGE SCALE GENOMIC DNA]</scope>
    <source>
        <strain evidence="1 2">S567_C10_BS</strain>
    </source>
</reference>
<evidence type="ECO:0000313" key="2">
    <source>
        <dbReference type="Proteomes" id="UP000194857"/>
    </source>
</evidence>
<dbReference type="EMBL" id="NFFZ01000022">
    <property type="protein sequence ID" value="OTI56292.1"/>
    <property type="molecule type" value="Genomic_DNA"/>
</dbReference>
<accession>A0A241XIB9</accession>
<protein>
    <submittedName>
        <fullName evidence="1">DUF2591 domain-containing protein</fullName>
    </submittedName>
</protein>
<sequence>MSETVEVMTCDLEGPALDWAVAVIEGYDLMKHPFRRAFIPNFGYCDYSPSTNWTFGGPLIEKYRFEFEWVGNDWHGEPLNFFTACGFDMPADAASAGTTHLIAACRAIVRAKYGKTVSVPAELIK</sequence>
<organism evidence="1 2">
    <name type="scientific">Pseudomonas aeruginosa</name>
    <dbReference type="NCBI Taxonomy" id="287"/>
    <lineage>
        <taxon>Bacteria</taxon>
        <taxon>Pseudomonadati</taxon>
        <taxon>Pseudomonadota</taxon>
        <taxon>Gammaproteobacteria</taxon>
        <taxon>Pseudomonadales</taxon>
        <taxon>Pseudomonadaceae</taxon>
        <taxon>Pseudomonas</taxon>
    </lineage>
</organism>
<name>A0A241XIB9_PSEAI</name>
<proteinExistence type="predicted"/>